<dbReference type="EMBL" id="JAJHUN010000007">
    <property type="protein sequence ID" value="KAJ4155829.1"/>
    <property type="molecule type" value="Genomic_DNA"/>
</dbReference>
<keyword evidence="5" id="KW-0328">Glycosyltransferase</keyword>
<comment type="subcellular location">
    <subcellularLocation>
        <location evidence="1">Membrane</location>
        <topology evidence="1">Single-pass type II membrane protein</topology>
    </subcellularLocation>
</comment>
<dbReference type="InterPro" id="IPR026050">
    <property type="entry name" value="C1GALT1/C1GALT1_chp1"/>
</dbReference>
<evidence type="ECO:0000313" key="14">
    <source>
        <dbReference type="EMBL" id="KAJ4155829.1"/>
    </source>
</evidence>
<dbReference type="InterPro" id="IPR003378">
    <property type="entry name" value="Fringe-like_glycosylTrfase"/>
</dbReference>
<dbReference type="GO" id="GO:0016263">
    <property type="term" value="F:glycoprotein-N-acetylgalactosamine 3-beta-galactosyltransferase activity"/>
    <property type="evidence" value="ECO:0007669"/>
    <property type="project" value="UniProtKB-EC"/>
</dbReference>
<reference evidence="14" key="1">
    <citation type="journal article" date="2023" name="Access Microbiol">
        <title>De-novo genome assembly for Akanthomyces muscarius, a biocontrol agent of insect agricultural pests.</title>
        <authorList>
            <person name="Erdos Z."/>
            <person name="Studholme D.J."/>
            <person name="Raymond B."/>
            <person name="Sharma M."/>
        </authorList>
    </citation>
    <scope>NUCLEOTIDE SEQUENCE</scope>
    <source>
        <strain evidence="14">Ve6</strain>
    </source>
</reference>
<evidence type="ECO:0000256" key="6">
    <source>
        <dbReference type="ARBA" id="ARBA00022679"/>
    </source>
</evidence>
<dbReference type="GO" id="GO:0000166">
    <property type="term" value="F:nucleotide binding"/>
    <property type="evidence" value="ECO:0007669"/>
    <property type="project" value="UniProtKB-KW"/>
</dbReference>
<dbReference type="KEGG" id="amus:LMH87_001056"/>
<dbReference type="GeneID" id="80888215"/>
<dbReference type="EC" id="2.4.1.122" evidence="4"/>
<proteinExistence type="inferred from homology"/>
<dbReference type="AlphaFoldDB" id="A0A9W8QGM4"/>
<dbReference type="Proteomes" id="UP001144673">
    <property type="component" value="Chromosome 6"/>
</dbReference>
<name>A0A9W8QGM4_AKAMU</name>
<keyword evidence="8" id="KW-0547">Nucleotide-binding</keyword>
<evidence type="ECO:0000256" key="2">
    <source>
        <dbReference type="ARBA" id="ARBA00004922"/>
    </source>
</evidence>
<sequence length="473" mass="53598">MESRKPRAAELPLQKYVEEADRRQPATQASEFSPVRTTVAEDTTIAELCQSFPKHLLRRIQPVLKVGHGDADDKLKAQMGSVSACFEPGELLVVSDFDENIVGGHHAIDVLARLPKSHYNSTAFKKWASYENMQALGGDKTKFDGKVDGWAIDKYKFMPAVDVAWEKMPEKEFYVFYETDTYIFWDSMFRLLATLDPDDKIYMGSPTPGHPDAKRLDQTTFFANGGPGYVISRGAMRAMMNEEATVKAGSFAVRWSDGIHDGECCGDQVLGSALWSLGVQVHGRWPMFQPFHTDELIYDDESWCMPIVSMHKVPPNEMLDMFRLEFAKREVDRPLVYGDVWSFFKPGSIAIRHDWNSATHNTRDEYDPPKPPRRGSPLITNFEECGNACARDSRCLQWKWLGGDAEGANRCILASSLQAGKAAQPIREIKEGNETGKITTYTSGWLVERSREWREKRTCKDVRWLGSSVSRRL</sequence>
<evidence type="ECO:0000256" key="8">
    <source>
        <dbReference type="ARBA" id="ARBA00022741"/>
    </source>
</evidence>
<protein>
    <recommendedName>
        <fullName evidence="4">N-acetylgalactosaminide beta-1,3-galactosyltransferase</fullName>
        <ecNumber evidence="4">2.4.1.122</ecNumber>
    </recommendedName>
</protein>
<feature type="region of interest" description="Disordered" evidence="12">
    <location>
        <begin position="1"/>
        <end position="32"/>
    </location>
</feature>
<evidence type="ECO:0000256" key="4">
    <source>
        <dbReference type="ARBA" id="ARBA00012557"/>
    </source>
</evidence>
<feature type="domain" description="Fringe-like glycosyltransferase" evidence="13">
    <location>
        <begin position="170"/>
        <end position="259"/>
    </location>
</feature>
<evidence type="ECO:0000256" key="1">
    <source>
        <dbReference type="ARBA" id="ARBA00004606"/>
    </source>
</evidence>
<dbReference type="PANTHER" id="PTHR23033">
    <property type="entry name" value="BETA1,3-GALACTOSYLTRANSFERASE"/>
    <property type="match status" value="1"/>
</dbReference>
<evidence type="ECO:0000259" key="13">
    <source>
        <dbReference type="Pfam" id="PF02434"/>
    </source>
</evidence>
<dbReference type="PANTHER" id="PTHR23033:SF47">
    <property type="entry name" value="APPLE DOMAIN-CONTAINING PROTEIN-RELATED"/>
    <property type="match status" value="1"/>
</dbReference>
<evidence type="ECO:0000313" key="15">
    <source>
        <dbReference type="Proteomes" id="UP001144673"/>
    </source>
</evidence>
<organism evidence="14 15">
    <name type="scientific">Akanthomyces muscarius</name>
    <name type="common">Entomopathogenic fungus</name>
    <name type="synonym">Lecanicillium muscarium</name>
    <dbReference type="NCBI Taxonomy" id="2231603"/>
    <lineage>
        <taxon>Eukaryota</taxon>
        <taxon>Fungi</taxon>
        <taxon>Dikarya</taxon>
        <taxon>Ascomycota</taxon>
        <taxon>Pezizomycotina</taxon>
        <taxon>Sordariomycetes</taxon>
        <taxon>Hypocreomycetidae</taxon>
        <taxon>Hypocreales</taxon>
        <taxon>Cordycipitaceae</taxon>
        <taxon>Akanthomyces</taxon>
    </lineage>
</organism>
<accession>A0A9W8QGM4</accession>
<keyword evidence="9" id="KW-0735">Signal-anchor</keyword>
<keyword evidence="11" id="KW-0472">Membrane</keyword>
<gene>
    <name evidence="14" type="ORF">LMH87_001056</name>
</gene>
<keyword evidence="15" id="KW-1185">Reference proteome</keyword>
<evidence type="ECO:0000256" key="9">
    <source>
        <dbReference type="ARBA" id="ARBA00022968"/>
    </source>
</evidence>
<dbReference type="Gene3D" id="3.90.550.50">
    <property type="match status" value="1"/>
</dbReference>
<keyword evidence="7" id="KW-0812">Transmembrane</keyword>
<dbReference type="GO" id="GO:0016020">
    <property type="term" value="C:membrane"/>
    <property type="evidence" value="ECO:0007669"/>
    <property type="project" value="UniProtKB-SubCell"/>
</dbReference>
<evidence type="ECO:0000256" key="3">
    <source>
        <dbReference type="ARBA" id="ARBA00006462"/>
    </source>
</evidence>
<comment type="caution">
    <text evidence="14">The sequence shown here is derived from an EMBL/GenBank/DDBJ whole genome shotgun (WGS) entry which is preliminary data.</text>
</comment>
<evidence type="ECO:0000256" key="7">
    <source>
        <dbReference type="ARBA" id="ARBA00022692"/>
    </source>
</evidence>
<evidence type="ECO:0000256" key="11">
    <source>
        <dbReference type="ARBA" id="ARBA00023136"/>
    </source>
</evidence>
<comment type="similarity">
    <text evidence="3">Belongs to the glycosyltransferase 31 family. Beta3-Gal-T subfamily.</text>
</comment>
<dbReference type="RefSeq" id="XP_056055953.1">
    <property type="nucleotide sequence ID" value="XM_056199069.1"/>
</dbReference>
<keyword evidence="6" id="KW-0808">Transferase</keyword>
<evidence type="ECO:0000256" key="12">
    <source>
        <dbReference type="SAM" id="MobiDB-lite"/>
    </source>
</evidence>
<comment type="pathway">
    <text evidence="2">Protein modification; protein glycosylation.</text>
</comment>
<dbReference type="Pfam" id="PF02434">
    <property type="entry name" value="Fringe"/>
    <property type="match status" value="1"/>
</dbReference>
<evidence type="ECO:0000256" key="5">
    <source>
        <dbReference type="ARBA" id="ARBA00022676"/>
    </source>
</evidence>
<evidence type="ECO:0000256" key="10">
    <source>
        <dbReference type="ARBA" id="ARBA00022989"/>
    </source>
</evidence>
<keyword evidence="10" id="KW-1133">Transmembrane helix</keyword>